<feature type="transmembrane region" description="Helical" evidence="1">
    <location>
        <begin position="21"/>
        <end position="43"/>
    </location>
</feature>
<accession>A0A6P6BD14</accession>
<keyword evidence="1" id="KW-0812">Transmembrane</keyword>
<reference evidence="3" key="1">
    <citation type="submission" date="2025-08" db="UniProtKB">
        <authorList>
            <consortium name="RefSeq"/>
        </authorList>
    </citation>
    <scope>IDENTIFICATION</scope>
    <source>
        <tissue evidence="3">Fruit stalk</tissue>
    </source>
</reference>
<dbReference type="RefSeq" id="XP_022774974.1">
    <property type="nucleotide sequence ID" value="XM_022919239.1"/>
</dbReference>
<name>A0A6P6BD14_DURZI</name>
<gene>
    <name evidence="3" type="primary">LOC111316971</name>
</gene>
<proteinExistence type="predicted"/>
<keyword evidence="1" id="KW-1133">Transmembrane helix</keyword>
<evidence type="ECO:0000256" key="1">
    <source>
        <dbReference type="SAM" id="Phobius"/>
    </source>
</evidence>
<evidence type="ECO:0000313" key="3">
    <source>
        <dbReference type="RefSeq" id="XP_022774974.1"/>
    </source>
</evidence>
<keyword evidence="1" id="KW-0472">Membrane</keyword>
<dbReference type="Proteomes" id="UP000515121">
    <property type="component" value="Unplaced"/>
</dbReference>
<evidence type="ECO:0000313" key="2">
    <source>
        <dbReference type="Proteomes" id="UP000515121"/>
    </source>
</evidence>
<dbReference type="PANTHER" id="PTHR34064">
    <property type="entry name" value="OS04G0672300 PROTEIN"/>
    <property type="match status" value="1"/>
</dbReference>
<keyword evidence="2" id="KW-1185">Reference proteome</keyword>
<sequence length="287" mass="32420">MKKQKEEMFCFFVMSSSLSKFVLQCFIFEIFSDFITLSLFFFFPSMTAKSIGEEKPFLLGMVDGSTNLPVNVSCFELIKPSCDETNQHCSLDVLPILIEETSFPVREKCSLNTLHGQDVYSISLLPEEGNTSPKCTPQLTFLSLLDVPFSSKNHMCLDAQLSCQNYIDLKVDSEDAYSSCILDTNIEKETPDILKSSDETVGNSKSEGVVTHLQKVLQRQASSNVDKSSTERVHDAPTNRWRRYKRVASFDSRKIVLLFSILSSVGTLILIYLTLRVRQTIDGFNHV</sequence>
<dbReference type="PANTHER" id="PTHR34064:SF5">
    <property type="entry name" value="PROTEIN, PUTATIVE-RELATED"/>
    <property type="match status" value="1"/>
</dbReference>
<dbReference type="KEGG" id="dzi:111316971"/>
<organism evidence="2 3">
    <name type="scientific">Durio zibethinus</name>
    <name type="common">Durian</name>
    <dbReference type="NCBI Taxonomy" id="66656"/>
    <lineage>
        <taxon>Eukaryota</taxon>
        <taxon>Viridiplantae</taxon>
        <taxon>Streptophyta</taxon>
        <taxon>Embryophyta</taxon>
        <taxon>Tracheophyta</taxon>
        <taxon>Spermatophyta</taxon>
        <taxon>Magnoliopsida</taxon>
        <taxon>eudicotyledons</taxon>
        <taxon>Gunneridae</taxon>
        <taxon>Pentapetalae</taxon>
        <taxon>rosids</taxon>
        <taxon>malvids</taxon>
        <taxon>Malvales</taxon>
        <taxon>Malvaceae</taxon>
        <taxon>Helicteroideae</taxon>
        <taxon>Durio</taxon>
    </lineage>
</organism>
<dbReference type="GeneID" id="111316971"/>
<dbReference type="AlphaFoldDB" id="A0A6P6BD14"/>
<feature type="transmembrane region" description="Helical" evidence="1">
    <location>
        <begin position="255"/>
        <end position="275"/>
    </location>
</feature>
<dbReference type="OrthoDB" id="1911818at2759"/>
<protein>
    <submittedName>
        <fullName evidence="3">Uncharacterized protein LOC111316971 isoform X1</fullName>
    </submittedName>
</protein>